<evidence type="ECO:0000313" key="8">
    <source>
        <dbReference type="Proteomes" id="UP000318307"/>
    </source>
</evidence>
<dbReference type="PANTHER" id="PTHR43232:SF2">
    <property type="entry name" value="MOLYBDENUM COFACTOR BIOSYNTHESIS PROTEIN B"/>
    <property type="match status" value="1"/>
</dbReference>
<comment type="function">
    <text evidence="1 5">May be involved in the biosynthesis of molybdopterin.</text>
</comment>
<dbReference type="RefSeq" id="WP_246118510.1">
    <property type="nucleotide sequence ID" value="NZ_VLLC01000004.1"/>
</dbReference>
<evidence type="ECO:0000256" key="1">
    <source>
        <dbReference type="ARBA" id="ARBA00003487"/>
    </source>
</evidence>
<dbReference type="Proteomes" id="UP000318307">
    <property type="component" value="Unassembled WGS sequence"/>
</dbReference>
<dbReference type="PIRSF" id="PIRSF006443">
    <property type="entry name" value="MoaB"/>
    <property type="match status" value="1"/>
</dbReference>
<dbReference type="CDD" id="cd00886">
    <property type="entry name" value="MogA_MoaB"/>
    <property type="match status" value="1"/>
</dbReference>
<accession>A0A562S212</accession>
<dbReference type="GO" id="GO:0006777">
    <property type="term" value="P:Mo-molybdopterin cofactor biosynthetic process"/>
    <property type="evidence" value="ECO:0007669"/>
    <property type="project" value="UniProtKB-UniRule"/>
</dbReference>
<dbReference type="PANTHER" id="PTHR43232">
    <property type="entry name" value="MOLYBDENUM COFACTOR BIOSYNTHESIS PROTEIN B"/>
    <property type="match status" value="1"/>
</dbReference>
<evidence type="ECO:0000256" key="3">
    <source>
        <dbReference type="ARBA" id="ARBA00006112"/>
    </source>
</evidence>
<dbReference type="NCBIfam" id="TIGR00177">
    <property type="entry name" value="molyb_syn"/>
    <property type="match status" value="1"/>
</dbReference>
<evidence type="ECO:0000313" key="7">
    <source>
        <dbReference type="EMBL" id="TWI75342.1"/>
    </source>
</evidence>
<keyword evidence="8" id="KW-1185">Reference proteome</keyword>
<dbReference type="EMBL" id="VLLC01000004">
    <property type="protein sequence ID" value="TWI75342.1"/>
    <property type="molecule type" value="Genomic_DNA"/>
</dbReference>
<dbReference type="Pfam" id="PF00994">
    <property type="entry name" value="MoCF_biosynth"/>
    <property type="match status" value="1"/>
</dbReference>
<sequence length="169" mass="18186">MKLLGKKGHQALKDLKMAILIVSSTRTPENDKSGNWMAKEIKREGHALVTRRIIPDDFLAIGGAVLDAVRMDQADAVIVSGGTGLTRTDLTIEACRPLFHKELTAFGPLFARLSYEEIGAAAMLSRASAGSIGESVVFCIPGSLKACKLACRELIFMEVGHLVAHLRNG</sequence>
<evidence type="ECO:0000256" key="5">
    <source>
        <dbReference type="PIRNR" id="PIRNR006443"/>
    </source>
</evidence>
<dbReference type="UniPathway" id="UPA00344"/>
<evidence type="ECO:0000256" key="4">
    <source>
        <dbReference type="ARBA" id="ARBA00015262"/>
    </source>
</evidence>
<dbReference type="InterPro" id="IPR012245">
    <property type="entry name" value="MoaB"/>
</dbReference>
<name>A0A562S212_9BACT</name>
<dbReference type="GO" id="GO:0005829">
    <property type="term" value="C:cytosol"/>
    <property type="evidence" value="ECO:0007669"/>
    <property type="project" value="TreeGrafter"/>
</dbReference>
<feature type="domain" description="MoaB/Mog" evidence="6">
    <location>
        <begin position="18"/>
        <end position="162"/>
    </location>
</feature>
<dbReference type="Gene3D" id="3.40.980.10">
    <property type="entry name" value="MoaB/Mog-like domain"/>
    <property type="match status" value="1"/>
</dbReference>
<reference evidence="7 8" key="1">
    <citation type="submission" date="2019-07" db="EMBL/GenBank/DDBJ databases">
        <title>Genome sequencing of 100 strains of the haloalkaliphilic chemolithoautotrophic sulfur-oxidizing bacterium Thioalkalivibrio.</title>
        <authorList>
            <person name="Muyzer G."/>
        </authorList>
    </citation>
    <scope>NUCLEOTIDE SEQUENCE [LARGE SCALE GENOMIC DNA]</scope>
    <source>
        <strain evidence="7 8">ASO4-4</strain>
    </source>
</reference>
<dbReference type="InterPro" id="IPR001453">
    <property type="entry name" value="MoaB/Mog_dom"/>
</dbReference>
<dbReference type="SMART" id="SM00852">
    <property type="entry name" value="MoCF_biosynth"/>
    <property type="match status" value="1"/>
</dbReference>
<comment type="caution">
    <text evidence="7">The sequence shown here is derived from an EMBL/GenBank/DDBJ whole genome shotgun (WGS) entry which is preliminary data.</text>
</comment>
<evidence type="ECO:0000256" key="2">
    <source>
        <dbReference type="ARBA" id="ARBA00005046"/>
    </source>
</evidence>
<proteinExistence type="inferred from homology"/>
<comment type="similarity">
    <text evidence="3 5">Belongs to the MoaB/Mog family.</text>
</comment>
<gene>
    <name evidence="7" type="ORF">LZ24_00793</name>
</gene>
<dbReference type="SUPFAM" id="SSF53218">
    <property type="entry name" value="Molybdenum cofactor biosynthesis proteins"/>
    <property type="match status" value="1"/>
</dbReference>
<dbReference type="FunFam" id="3.40.980.10:FF:000006">
    <property type="entry name" value="Molybdenum cofactor biosynthesis protein B"/>
    <property type="match status" value="1"/>
</dbReference>
<evidence type="ECO:0000259" key="6">
    <source>
        <dbReference type="SMART" id="SM00852"/>
    </source>
</evidence>
<organism evidence="7 8">
    <name type="scientific">Desulfobotulus alkaliphilus</name>
    <dbReference type="NCBI Taxonomy" id="622671"/>
    <lineage>
        <taxon>Bacteria</taxon>
        <taxon>Pseudomonadati</taxon>
        <taxon>Thermodesulfobacteriota</taxon>
        <taxon>Desulfobacteria</taxon>
        <taxon>Desulfobacterales</taxon>
        <taxon>Desulfobacteraceae</taxon>
        <taxon>Desulfobotulus</taxon>
    </lineage>
</organism>
<dbReference type="InterPro" id="IPR036425">
    <property type="entry name" value="MoaB/Mog-like_dom_sf"/>
</dbReference>
<protein>
    <recommendedName>
        <fullName evidence="4 5">Molybdenum cofactor biosynthesis protein B</fullName>
    </recommendedName>
</protein>
<dbReference type="AlphaFoldDB" id="A0A562S212"/>
<keyword evidence="5" id="KW-0501">Molybdenum cofactor biosynthesis</keyword>
<comment type="pathway">
    <text evidence="2 5">Cofactor biosynthesis; molybdopterin biosynthesis.</text>
</comment>